<dbReference type="Pfam" id="PF00982">
    <property type="entry name" value="Glyco_transf_20"/>
    <property type="match status" value="1"/>
</dbReference>
<dbReference type="GO" id="GO:0005992">
    <property type="term" value="P:trehalose biosynthetic process"/>
    <property type="evidence" value="ECO:0007669"/>
    <property type="project" value="InterPro"/>
</dbReference>
<dbReference type="GO" id="GO:0005829">
    <property type="term" value="C:cytosol"/>
    <property type="evidence" value="ECO:0007669"/>
    <property type="project" value="TreeGrafter"/>
</dbReference>
<name>C8XFM6_NAKMY</name>
<dbReference type="Gene3D" id="3.40.50.2000">
    <property type="entry name" value="Glycogen Phosphorylase B"/>
    <property type="match status" value="2"/>
</dbReference>
<accession>C8XFM6</accession>
<dbReference type="GO" id="GO:0003825">
    <property type="term" value="F:alpha,alpha-trehalose-phosphate synthase (UDP-forming) activity"/>
    <property type="evidence" value="ECO:0007669"/>
    <property type="project" value="UniProtKB-EC"/>
</dbReference>
<dbReference type="CDD" id="cd03788">
    <property type="entry name" value="GT20_TPS"/>
    <property type="match status" value="1"/>
</dbReference>
<keyword evidence="3" id="KW-0328">Glycosyltransferase</keyword>
<feature type="region of interest" description="Disordered" evidence="2">
    <location>
        <begin position="476"/>
        <end position="510"/>
    </location>
</feature>
<comment type="similarity">
    <text evidence="1">Belongs to the glycosyltransferase 20 family.</text>
</comment>
<dbReference type="Proteomes" id="UP000002218">
    <property type="component" value="Chromosome"/>
</dbReference>
<organism evidence="3 4">
    <name type="scientific">Nakamurella multipartita (strain ATCC 700099 / DSM 44233 / CIP 104796 / JCM 9543 / NBRC 105858 / Y-104)</name>
    <name type="common">Microsphaera multipartita</name>
    <dbReference type="NCBI Taxonomy" id="479431"/>
    <lineage>
        <taxon>Bacteria</taxon>
        <taxon>Bacillati</taxon>
        <taxon>Actinomycetota</taxon>
        <taxon>Actinomycetes</taxon>
        <taxon>Nakamurellales</taxon>
        <taxon>Nakamurellaceae</taxon>
        <taxon>Nakamurella</taxon>
    </lineage>
</organism>
<proteinExistence type="inferred from homology"/>
<dbReference type="PANTHER" id="PTHR10788:SF106">
    <property type="entry name" value="BCDNA.GH08860"/>
    <property type="match status" value="1"/>
</dbReference>
<dbReference type="KEGG" id="nml:Namu_3692"/>
<evidence type="ECO:0000313" key="3">
    <source>
        <dbReference type="EMBL" id="ACV80003.1"/>
    </source>
</evidence>
<dbReference type="HOGENOM" id="CLU_002351_7_1_11"/>
<evidence type="ECO:0000256" key="1">
    <source>
        <dbReference type="ARBA" id="ARBA00008799"/>
    </source>
</evidence>
<reference evidence="3 4" key="2">
    <citation type="journal article" date="2010" name="Stand. Genomic Sci.">
        <title>Complete genome sequence of Nakamurella multipartita type strain (Y-104).</title>
        <authorList>
            <person name="Tice H."/>
            <person name="Mayilraj S."/>
            <person name="Sims D."/>
            <person name="Lapidus A."/>
            <person name="Nolan M."/>
            <person name="Lucas S."/>
            <person name="Glavina Del Rio T."/>
            <person name="Copeland A."/>
            <person name="Cheng J.F."/>
            <person name="Meincke L."/>
            <person name="Bruce D."/>
            <person name="Goodwin L."/>
            <person name="Pitluck S."/>
            <person name="Ivanova N."/>
            <person name="Mavromatis K."/>
            <person name="Ovchinnikova G."/>
            <person name="Pati A."/>
            <person name="Chen A."/>
            <person name="Palaniappan K."/>
            <person name="Land M."/>
            <person name="Hauser L."/>
            <person name="Chang Y.J."/>
            <person name="Jeffries C.D."/>
            <person name="Detter J.C."/>
            <person name="Brettin T."/>
            <person name="Rohde M."/>
            <person name="Goker M."/>
            <person name="Bristow J."/>
            <person name="Eisen J.A."/>
            <person name="Markowitz V."/>
            <person name="Hugenholtz P."/>
            <person name="Kyrpides N.C."/>
            <person name="Klenk H.P."/>
            <person name="Chen F."/>
        </authorList>
    </citation>
    <scope>NUCLEOTIDE SEQUENCE [LARGE SCALE GENOMIC DNA]</scope>
    <source>
        <strain evidence="4">ATCC 700099 / DSM 44233 / CIP 104796 / JCM 9543 / NBRC 105858 / Y-104</strain>
    </source>
</reference>
<protein>
    <submittedName>
        <fullName evidence="3">Alpha,alpha-trehalose-phosphate synthase (UDP-forming)</fullName>
        <ecNumber evidence="3">2.4.1.15</ecNumber>
    </submittedName>
</protein>
<dbReference type="CAZy" id="GT20">
    <property type="family name" value="Glycosyltransferase Family 20"/>
</dbReference>
<evidence type="ECO:0000256" key="2">
    <source>
        <dbReference type="SAM" id="MobiDB-lite"/>
    </source>
</evidence>
<dbReference type="AlphaFoldDB" id="C8XFM6"/>
<feature type="compositionally biased region" description="Polar residues" evidence="2">
    <location>
        <begin position="476"/>
        <end position="500"/>
    </location>
</feature>
<dbReference type="EMBL" id="CP001737">
    <property type="protein sequence ID" value="ACV80003.1"/>
    <property type="molecule type" value="Genomic_DNA"/>
</dbReference>
<reference evidence="4" key="1">
    <citation type="submission" date="2009-09" db="EMBL/GenBank/DDBJ databases">
        <title>The complete genome of Nakamurella multipartita DSM 44233.</title>
        <authorList>
            <consortium name="US DOE Joint Genome Institute (JGI-PGF)"/>
            <person name="Lucas S."/>
            <person name="Copeland A."/>
            <person name="Lapidus A."/>
            <person name="Glavina del Rio T."/>
            <person name="Dalin E."/>
            <person name="Tice H."/>
            <person name="Bruce D."/>
            <person name="Goodwin L."/>
            <person name="Pitluck S."/>
            <person name="Kyrpides N."/>
            <person name="Mavromatis K."/>
            <person name="Ivanova N."/>
            <person name="Ovchinnikova G."/>
            <person name="Sims D."/>
            <person name="Meincke L."/>
            <person name="Brettin T."/>
            <person name="Detter J.C."/>
            <person name="Han C."/>
            <person name="Larimer F."/>
            <person name="Land M."/>
            <person name="Hauser L."/>
            <person name="Markowitz V."/>
            <person name="Cheng J.-F."/>
            <person name="Hugenholtz P."/>
            <person name="Woyke T."/>
            <person name="Wu D."/>
            <person name="Klenk H.-P."/>
            <person name="Eisen J.A."/>
        </authorList>
    </citation>
    <scope>NUCLEOTIDE SEQUENCE [LARGE SCALE GENOMIC DNA]</scope>
    <source>
        <strain evidence="4">ATCC 700099 / DSM 44233 / CIP 104796 / JCM 9543 / NBRC 105858 / Y-104</strain>
    </source>
</reference>
<keyword evidence="4" id="KW-1185">Reference proteome</keyword>
<dbReference type="InterPro" id="IPR001830">
    <property type="entry name" value="Glyco_trans_20"/>
</dbReference>
<dbReference type="GO" id="GO:0004805">
    <property type="term" value="F:trehalose-phosphatase activity"/>
    <property type="evidence" value="ECO:0007669"/>
    <property type="project" value="TreeGrafter"/>
</dbReference>
<dbReference type="PANTHER" id="PTHR10788">
    <property type="entry name" value="TREHALOSE-6-PHOSPHATE SYNTHASE"/>
    <property type="match status" value="1"/>
</dbReference>
<dbReference type="STRING" id="479431.Namu_3692"/>
<dbReference type="SUPFAM" id="SSF53756">
    <property type="entry name" value="UDP-Glycosyltransferase/glycogen phosphorylase"/>
    <property type="match status" value="1"/>
</dbReference>
<dbReference type="RefSeq" id="WP_015748843.1">
    <property type="nucleotide sequence ID" value="NC_013235.1"/>
</dbReference>
<gene>
    <name evidence="3" type="ordered locus">Namu_3692</name>
</gene>
<dbReference type="eggNOG" id="COG0380">
    <property type="taxonomic scope" value="Bacteria"/>
</dbReference>
<sequence>MVIVANRLPVHCADPGSGPVRWHPSPGGLASALRSVVQDPRMVWVGWTGRAGPVRSPLPVDGVTLAAVPLDSVDVQDYYNGFSNGTLWPLYHDIAARPDYDDRWWSRYAAVNERFASATSECAAPHATVWIHDYHLQLVPALLRARRPDLTIGFFSHIPFPPRDLFAQLPWREEILQGILGADLVGFQRHCDVEKFIRSCWDFSCRTISVLPTVSGQTRTLRFIDADAGSGESVSTEVRVGAFPISIDFALFGRRSQQRETRTRAQRTRDLLGSPTTVLLGVDRLDYTKGILHRLKAFEELLACGDLDPDRTVLVQVAVPSRDRIPDYRTHAEQVAAMVGRINGTHATAGHPVVHYTQRQHSPAELTALYLAADVLLVTSLRDGMNLVAKEYVASRHDEQGALVLSEFAGAADELTAAYLVNPHDLQDLRRTIHQAATSSVAERRRRMRILRQQVRSHTAHDWATEFLDTLRSVRGSTCSSSGRGQPPSNAVPSSGSLPTGSCPAASVTI</sequence>
<evidence type="ECO:0000313" key="4">
    <source>
        <dbReference type="Proteomes" id="UP000002218"/>
    </source>
</evidence>
<keyword evidence="3" id="KW-0808">Transferase</keyword>
<dbReference type="EC" id="2.4.1.15" evidence="3"/>
<dbReference type="InParanoid" id="C8XFM6"/>